<feature type="domain" description="DNA methylase adenine-specific" evidence="1">
    <location>
        <begin position="101"/>
        <end position="318"/>
    </location>
</feature>
<dbReference type="InterPro" id="IPR048375">
    <property type="entry name" value="YtxK-like_N"/>
</dbReference>
<dbReference type="InterPro" id="IPR003356">
    <property type="entry name" value="DNA_methylase_A-5"/>
</dbReference>
<dbReference type="EMBL" id="NGJY01000005">
    <property type="protein sequence ID" value="RSU01617.1"/>
    <property type="molecule type" value="Genomic_DNA"/>
</dbReference>
<proteinExistence type="predicted"/>
<dbReference type="Gene3D" id="1.10.150.470">
    <property type="match status" value="1"/>
</dbReference>
<dbReference type="PIRSF" id="PIRSF026567">
    <property type="entry name" value="Adenine_mtase_bact_prd"/>
    <property type="match status" value="1"/>
</dbReference>
<keyword evidence="3" id="KW-0489">Methyltransferase</keyword>
<feature type="domain" description="YtxK-like N-terminal helical" evidence="2">
    <location>
        <begin position="10"/>
        <end position="88"/>
    </location>
</feature>
<dbReference type="PANTHER" id="PTHR41313">
    <property type="entry name" value="ADENINE-SPECIFIC METHYLTRANSFERASE"/>
    <property type="match status" value="1"/>
</dbReference>
<accession>A0A430A4H6</accession>
<evidence type="ECO:0000313" key="4">
    <source>
        <dbReference type="Proteomes" id="UP000287101"/>
    </source>
</evidence>
<sequence length="336" mass="38223">MPQNKIESGFNLLDNAIQLLQSSLTISFVDAYIENGENMNDDYQVRVEDNLPDDETKTKIESLYQEFKVLELEVEERRKVSQLLLLKGTMSEQLQPNHQLTPDTLGFLFVYLVEQLSPQKDKPLIINDLTVGMGNLLLTVMTNLQLAGYHTQGNGIDVDDTLLAVTAVTTEWLEQAVQLYHQDSMQHLLIEPGDVAIADLPIGYYPHDEQASKFVTSTEEGHSYAHHLLMEQSMNYVKEDGFGLFLVPSNFLETDQASELKTWLTEKVYLQGVLQLPESLFKNKQSRKSIIIIQNRGDVSKQAKEVLLADVPSLKDGQQVQQFFKEFSTWKNKNLI</sequence>
<evidence type="ECO:0000259" key="2">
    <source>
        <dbReference type="Pfam" id="PF21106"/>
    </source>
</evidence>
<dbReference type="GO" id="GO:0032259">
    <property type="term" value="P:methylation"/>
    <property type="evidence" value="ECO:0007669"/>
    <property type="project" value="UniProtKB-KW"/>
</dbReference>
<dbReference type="GO" id="GO:0003677">
    <property type="term" value="F:DNA binding"/>
    <property type="evidence" value="ECO:0007669"/>
    <property type="project" value="InterPro"/>
</dbReference>
<dbReference type="Pfam" id="PF21106">
    <property type="entry name" value="YtxK_like"/>
    <property type="match status" value="1"/>
</dbReference>
<dbReference type="OrthoDB" id="9788159at2"/>
<dbReference type="InterPro" id="IPR052933">
    <property type="entry name" value="DNA_Protect_Modify"/>
</dbReference>
<protein>
    <submittedName>
        <fullName evidence="3">SAM-dependent methyltransferase</fullName>
    </submittedName>
</protein>
<dbReference type="Pfam" id="PF02384">
    <property type="entry name" value="N6_Mtase"/>
    <property type="match status" value="1"/>
</dbReference>
<dbReference type="RefSeq" id="WP_126832712.1">
    <property type="nucleotide sequence ID" value="NZ_CBCRYB010000008.1"/>
</dbReference>
<dbReference type="Proteomes" id="UP000287101">
    <property type="component" value="Unassembled WGS sequence"/>
</dbReference>
<keyword evidence="4" id="KW-1185">Reference proteome</keyword>
<dbReference type="Gene3D" id="3.40.50.150">
    <property type="entry name" value="Vaccinia Virus protein VP39"/>
    <property type="match status" value="1"/>
</dbReference>
<dbReference type="GO" id="GO:0008170">
    <property type="term" value="F:N-methyltransferase activity"/>
    <property type="evidence" value="ECO:0007669"/>
    <property type="project" value="InterPro"/>
</dbReference>
<comment type="caution">
    <text evidence="3">The sequence shown here is derived from an EMBL/GenBank/DDBJ whole genome shotgun (WGS) entry which is preliminary data.</text>
</comment>
<name>A0A430A4H6_9ENTE</name>
<reference evidence="3 4" key="1">
    <citation type="submission" date="2017-05" db="EMBL/GenBank/DDBJ databases">
        <title>Vagococcus spp. assemblies.</title>
        <authorList>
            <person name="Gulvik C.A."/>
        </authorList>
    </citation>
    <scope>NUCLEOTIDE SEQUENCE [LARGE SCALE GENOMIC DNA]</scope>
    <source>
        <strain evidence="3 4">CCUG 41755</strain>
    </source>
</reference>
<organism evidence="3 4">
    <name type="scientific">Vagococcus fessus</name>
    <dbReference type="NCBI Taxonomy" id="120370"/>
    <lineage>
        <taxon>Bacteria</taxon>
        <taxon>Bacillati</taxon>
        <taxon>Bacillota</taxon>
        <taxon>Bacilli</taxon>
        <taxon>Lactobacillales</taxon>
        <taxon>Enterococcaceae</taxon>
        <taxon>Vagococcus</taxon>
    </lineage>
</organism>
<evidence type="ECO:0000313" key="3">
    <source>
        <dbReference type="EMBL" id="RSU01617.1"/>
    </source>
</evidence>
<dbReference type="AlphaFoldDB" id="A0A430A4H6"/>
<dbReference type="InterPro" id="IPR029063">
    <property type="entry name" value="SAM-dependent_MTases_sf"/>
</dbReference>
<keyword evidence="3" id="KW-0808">Transferase</keyword>
<dbReference type="SUPFAM" id="SSF53335">
    <property type="entry name" value="S-adenosyl-L-methionine-dependent methyltransferases"/>
    <property type="match status" value="1"/>
</dbReference>
<evidence type="ECO:0000259" key="1">
    <source>
        <dbReference type="Pfam" id="PF02384"/>
    </source>
</evidence>
<dbReference type="PANTHER" id="PTHR41313:SF1">
    <property type="entry name" value="DNA METHYLASE ADENINE-SPECIFIC DOMAIN-CONTAINING PROTEIN"/>
    <property type="match status" value="1"/>
</dbReference>
<dbReference type="InterPro" id="IPR016843">
    <property type="entry name" value="S-AdoMet-dep_Ade-MeTrfase_prd"/>
</dbReference>
<gene>
    <name evidence="3" type="ORF">CBF31_10335</name>
</gene>